<dbReference type="Pfam" id="PF13458">
    <property type="entry name" value="Peripla_BP_6"/>
    <property type="match status" value="1"/>
</dbReference>
<dbReference type="InterPro" id="IPR028081">
    <property type="entry name" value="Leu-bd"/>
</dbReference>
<evidence type="ECO:0000259" key="4">
    <source>
        <dbReference type="Pfam" id="PF13458"/>
    </source>
</evidence>
<gene>
    <name evidence="5" type="ORF">CGZ88_1163</name>
</gene>
<keyword evidence="2 3" id="KW-0732">Signal</keyword>
<dbReference type="PANTHER" id="PTHR30483:SF6">
    <property type="entry name" value="PERIPLASMIC BINDING PROTEIN OF ABC TRANSPORTER FOR NATURAL AMINO ACIDS"/>
    <property type="match status" value="1"/>
</dbReference>
<dbReference type="InterPro" id="IPR051010">
    <property type="entry name" value="BCAA_transport"/>
</dbReference>
<organism evidence="5 6">
    <name type="scientific">Bifidobacterium anseris</name>
    <dbReference type="NCBI Taxonomy" id="2020963"/>
    <lineage>
        <taxon>Bacteria</taxon>
        <taxon>Bacillati</taxon>
        <taxon>Actinomycetota</taxon>
        <taxon>Actinomycetes</taxon>
        <taxon>Bifidobacteriales</taxon>
        <taxon>Bifidobacteriaceae</taxon>
        <taxon>Bifidobacterium</taxon>
    </lineage>
</organism>
<evidence type="ECO:0000256" key="2">
    <source>
        <dbReference type="ARBA" id="ARBA00022729"/>
    </source>
</evidence>
<dbReference type="Gene3D" id="3.40.50.2300">
    <property type="match status" value="2"/>
</dbReference>
<dbReference type="EMBL" id="NMYC01000005">
    <property type="protein sequence ID" value="PLS26678.1"/>
    <property type="molecule type" value="Genomic_DNA"/>
</dbReference>
<dbReference type="PANTHER" id="PTHR30483">
    <property type="entry name" value="LEUCINE-SPECIFIC-BINDING PROTEIN"/>
    <property type="match status" value="1"/>
</dbReference>
<feature type="signal peptide" evidence="3">
    <location>
        <begin position="1"/>
        <end position="35"/>
    </location>
</feature>
<dbReference type="AlphaFoldDB" id="A0A2N5IXJ3"/>
<dbReference type="PROSITE" id="PS51257">
    <property type="entry name" value="PROKAR_LIPOPROTEIN"/>
    <property type="match status" value="1"/>
</dbReference>
<comment type="caution">
    <text evidence="5">The sequence shown here is derived from an EMBL/GenBank/DDBJ whole genome shotgun (WGS) entry which is preliminary data.</text>
</comment>
<evidence type="ECO:0000256" key="3">
    <source>
        <dbReference type="SAM" id="SignalP"/>
    </source>
</evidence>
<feature type="chain" id="PRO_5014639580" evidence="3">
    <location>
        <begin position="36"/>
        <end position="423"/>
    </location>
</feature>
<name>A0A2N5IXJ3_9BIFI</name>
<feature type="domain" description="Leucine-binding protein" evidence="4">
    <location>
        <begin position="49"/>
        <end position="357"/>
    </location>
</feature>
<reference evidence="5 6" key="1">
    <citation type="submission" date="2017-07" db="EMBL/GenBank/DDBJ databases">
        <title>Bifidobacterium novel species.</title>
        <authorList>
            <person name="Lugli G.A."/>
            <person name="Milani C."/>
            <person name="Duranti S."/>
            <person name="Mangifesta M."/>
        </authorList>
    </citation>
    <scope>NUCLEOTIDE SEQUENCE [LARGE SCALE GENOMIC DNA]</scope>
    <source>
        <strain evidence="6">Goo31D</strain>
    </source>
</reference>
<comment type="similarity">
    <text evidence="1">Belongs to the leucine-binding protein family.</text>
</comment>
<evidence type="ECO:0000313" key="6">
    <source>
        <dbReference type="Proteomes" id="UP000234935"/>
    </source>
</evidence>
<accession>A0A2N5IXJ3</accession>
<sequence length="423" mass="43399">MHMRLHNMRKPAMVMTAFVAAATLALSGCGGSSGATDSSAAADEDGMVVGALLPLTGTLAYLAPPEVAAIKLAVSDINAAGGVLGKDVTEVEADTSDGEHADQNTSAAQSVLAKHPSVVIGPAASGVVKNVYKSIVAEKIPVISMASTSMTLSGMDPYFFRTVAPDAVQGAVMGDLIAGDGVKKLAIACFNDEYGTGMRDIILEKLKSAGVDVVYGEKDAFDPAETNYSSIASAIKDSGADATLIISYDQATPLIKSLASAGVDTHKLYLVDGNTVDYSKTYDAGLLKGSKGTIPGAHVDDAFLAALKGAGTEVSDTTYAAETYDAVILSALAAEQGGSTSGETIQKNLASVSGADGGEKCDSFKACKALIKDKKKIQYSGKTGIGAFNKNNDPSSANIGIYEYDDKNVNVFQAMQSGDVPSE</sequence>
<evidence type="ECO:0000256" key="1">
    <source>
        <dbReference type="ARBA" id="ARBA00010062"/>
    </source>
</evidence>
<keyword evidence="6" id="KW-1185">Reference proteome</keyword>
<protein>
    <submittedName>
        <fullName evidence="5">Branched-chain amino acid ABC transporter substrate-binding protein</fullName>
    </submittedName>
</protein>
<dbReference type="InterPro" id="IPR028082">
    <property type="entry name" value="Peripla_BP_I"/>
</dbReference>
<dbReference type="Proteomes" id="UP000234935">
    <property type="component" value="Unassembled WGS sequence"/>
</dbReference>
<dbReference type="SUPFAM" id="SSF53822">
    <property type="entry name" value="Periplasmic binding protein-like I"/>
    <property type="match status" value="1"/>
</dbReference>
<proteinExistence type="inferred from homology"/>
<evidence type="ECO:0000313" key="5">
    <source>
        <dbReference type="EMBL" id="PLS26678.1"/>
    </source>
</evidence>